<dbReference type="PROSITE" id="PS01110">
    <property type="entry name" value="RNA_POL_H_23KD"/>
    <property type="match status" value="1"/>
</dbReference>
<dbReference type="InterPro" id="IPR020608">
    <property type="entry name" value="RNA_pol_subH/Rpb5_CS"/>
</dbReference>
<keyword evidence="4" id="KW-0804">Transcription</keyword>
<evidence type="ECO:0000313" key="13">
    <source>
        <dbReference type="WBParaSite" id="ACRNAN_scaffold2394.g9179.t1"/>
    </source>
</evidence>
<dbReference type="GO" id="GO:0005666">
    <property type="term" value="C:RNA polymerase III complex"/>
    <property type="evidence" value="ECO:0007669"/>
    <property type="project" value="TreeGrafter"/>
</dbReference>
<keyword evidence="3" id="KW-0240">DNA-directed RNA polymerase</keyword>
<dbReference type="GO" id="GO:0042797">
    <property type="term" value="P:tRNA transcription by RNA polymerase III"/>
    <property type="evidence" value="ECO:0007669"/>
    <property type="project" value="TreeGrafter"/>
</dbReference>
<dbReference type="FunFam" id="3.90.940.20:FF:000001">
    <property type="entry name" value="DNA-directed RNA polymerases I, II, and III subunit RPABC1"/>
    <property type="match status" value="1"/>
</dbReference>
<dbReference type="InterPro" id="IPR000783">
    <property type="entry name" value="RNA_pol_subH/Rpb5_C"/>
</dbReference>
<dbReference type="GO" id="GO:0006366">
    <property type="term" value="P:transcription by RNA polymerase II"/>
    <property type="evidence" value="ECO:0007669"/>
    <property type="project" value="TreeGrafter"/>
</dbReference>
<keyword evidence="12" id="KW-1185">Reference proteome</keyword>
<dbReference type="AlphaFoldDB" id="A0A914DFN8"/>
<dbReference type="GO" id="GO:0006362">
    <property type="term" value="P:transcription elongation by RNA polymerase I"/>
    <property type="evidence" value="ECO:0007669"/>
    <property type="project" value="TreeGrafter"/>
</dbReference>
<dbReference type="InterPro" id="IPR014381">
    <property type="entry name" value="Arch_Rpo5/euc_Rpb5"/>
</dbReference>
<name>A0A914DFN8_9BILA</name>
<evidence type="ECO:0000256" key="3">
    <source>
        <dbReference type="ARBA" id="ARBA00022478"/>
    </source>
</evidence>
<dbReference type="PIRSF" id="PIRSF000747">
    <property type="entry name" value="RPB5"/>
    <property type="match status" value="1"/>
</dbReference>
<dbReference type="Pfam" id="PF01191">
    <property type="entry name" value="RNA_pol_Rpb5_C"/>
    <property type="match status" value="1"/>
</dbReference>
<dbReference type="GO" id="GO:0005665">
    <property type="term" value="C:RNA polymerase II, core complex"/>
    <property type="evidence" value="ECO:0007669"/>
    <property type="project" value="TreeGrafter"/>
</dbReference>
<evidence type="ECO:0000259" key="11">
    <source>
        <dbReference type="Pfam" id="PF03871"/>
    </source>
</evidence>
<dbReference type="WBParaSite" id="ACRNAN_scaffold2394.g9179.t1">
    <property type="protein sequence ID" value="ACRNAN_scaffold2394.g9179.t1"/>
    <property type="gene ID" value="ACRNAN_scaffold2394.g9179"/>
</dbReference>
<dbReference type="Gene3D" id="3.90.940.20">
    <property type="entry name" value="RPB5-like RNA polymerase subunit"/>
    <property type="match status" value="1"/>
</dbReference>
<dbReference type="InterPro" id="IPR005571">
    <property type="entry name" value="RNA_pol_Rpb5_N"/>
</dbReference>
<dbReference type="SUPFAM" id="SSF55287">
    <property type="entry name" value="RPB5-like RNA polymerase subunit"/>
    <property type="match status" value="1"/>
</dbReference>
<evidence type="ECO:0000256" key="4">
    <source>
        <dbReference type="ARBA" id="ARBA00023163"/>
    </source>
</evidence>
<comment type="subcellular location">
    <subcellularLocation>
        <location evidence="1">Nucleus</location>
    </subcellularLocation>
</comment>
<dbReference type="InterPro" id="IPR036710">
    <property type="entry name" value="RNA_pol_Rpb5_N_sf"/>
</dbReference>
<feature type="domain" description="RNA polymerase subunit H/Rpb5 C-terminal" evidence="10">
    <location>
        <begin position="138"/>
        <end position="210"/>
    </location>
</feature>
<dbReference type="FunFam" id="3.40.1340.10:FF:000001">
    <property type="entry name" value="DNA-directed RNA polymerases I, II, and III subunit RPABC1"/>
    <property type="match status" value="1"/>
</dbReference>
<dbReference type="GO" id="GO:0003899">
    <property type="term" value="F:DNA-directed RNA polymerase activity"/>
    <property type="evidence" value="ECO:0007669"/>
    <property type="project" value="InterPro"/>
</dbReference>
<evidence type="ECO:0000256" key="6">
    <source>
        <dbReference type="ARBA" id="ARBA00025765"/>
    </source>
</evidence>
<dbReference type="Gene3D" id="3.40.1340.10">
    <property type="entry name" value="RNA polymerase, Rpb5, N-terminal domain"/>
    <property type="match status" value="1"/>
</dbReference>
<dbReference type="GO" id="GO:0005736">
    <property type="term" value="C:RNA polymerase I complex"/>
    <property type="evidence" value="ECO:0007669"/>
    <property type="project" value="TreeGrafter"/>
</dbReference>
<evidence type="ECO:0000256" key="5">
    <source>
        <dbReference type="ARBA" id="ARBA00023242"/>
    </source>
</evidence>
<evidence type="ECO:0000256" key="2">
    <source>
        <dbReference type="ARBA" id="ARBA00020809"/>
    </source>
</evidence>
<comment type="function">
    <text evidence="8">DNA-dependent RNA polymerase catalyzes the transcription of DNA into RNA using the four ribonucleoside triphosphates as substrates. Common component of RNA polymerases I, II and III which synthesize ribosomal RNA precursors, mRNA precursors and many functional non-coding RNAs, and small RNAs, such as 5S rRNA and tRNAs, respectively. Pol II is the central component of the basal RNA polymerase II transcription machinery. Pols are composed of mobile elements that move relative to each other. In Pol II, RPB5 is part of the lower jaw surrounding the central large cleft and thought to grab the incoming DNA template. Seems to be the major component in this process.</text>
</comment>
<evidence type="ECO:0000256" key="8">
    <source>
        <dbReference type="ARBA" id="ARBA00060082"/>
    </source>
</evidence>
<feature type="domain" description="RNA polymerase Rpb5 N-terminal" evidence="11">
    <location>
        <begin position="5"/>
        <end position="95"/>
    </location>
</feature>
<comment type="similarity">
    <text evidence="6">Belongs to the archaeal Rpo5/eukaryotic RPB5 RNA polymerase subunit family.</text>
</comment>
<comment type="subunit">
    <text evidence="9">Component of the RNA polymerase I (Pol I), RNA polymerase II (Pol II) and RNA polymerase III (Pol III) complexes consisting of at least 13, 12 and 17 subunits, respectively. In RNA Pol II, this subunit is present in 2-fold molar excess over the other subunits.</text>
</comment>
<dbReference type="PANTHER" id="PTHR10535">
    <property type="entry name" value="DNA-DIRECTED RNA POLYMERASES I, II, AND III SUBUNIT RPABC1"/>
    <property type="match status" value="1"/>
</dbReference>
<evidence type="ECO:0000313" key="12">
    <source>
        <dbReference type="Proteomes" id="UP000887540"/>
    </source>
</evidence>
<dbReference type="Pfam" id="PF03871">
    <property type="entry name" value="RNA_pol_Rpb5_N"/>
    <property type="match status" value="1"/>
</dbReference>
<dbReference type="Proteomes" id="UP000887540">
    <property type="component" value="Unplaced"/>
</dbReference>
<evidence type="ECO:0000256" key="1">
    <source>
        <dbReference type="ARBA" id="ARBA00004123"/>
    </source>
</evidence>
<protein>
    <recommendedName>
        <fullName evidence="2">DNA-directed RNA polymerases I, II, and III subunit RPABC1</fullName>
    </recommendedName>
    <alternativeName>
        <fullName evidence="7">RPB5 homolog</fullName>
    </alternativeName>
</protein>
<dbReference type="GO" id="GO:0003677">
    <property type="term" value="F:DNA binding"/>
    <property type="evidence" value="ECO:0007669"/>
    <property type="project" value="InterPro"/>
</dbReference>
<dbReference type="InterPro" id="IPR035913">
    <property type="entry name" value="RPB5-like_sf"/>
</dbReference>
<sequence length="211" mass="24486">MADDENEVYKLWRVRRTVMQMCHDRGYLVTQDELDQSLENFKEVFGDRPSERRPARSELTILVAHNDDPTDQMFIFFPEEPKIGIKTIKAICTQMQEQNITRAIIVVQVGMTPSAKQAIIDMAPKYTLEQFVEAELMVNITEHELVPEHVVMNNDEKAELLARYKLKESQIPRIQLSDPVARYFGLRRGQVVKIIRSSETAGKYITYRLVV</sequence>
<dbReference type="NCBIfam" id="NF007129">
    <property type="entry name" value="PRK09570.1"/>
    <property type="match status" value="1"/>
</dbReference>
<dbReference type="SUPFAM" id="SSF53036">
    <property type="entry name" value="Eukaryotic RPB5 N-terminal domain"/>
    <property type="match status" value="1"/>
</dbReference>
<accession>A0A914DFN8</accession>
<evidence type="ECO:0000256" key="9">
    <source>
        <dbReference type="ARBA" id="ARBA00064429"/>
    </source>
</evidence>
<evidence type="ECO:0000256" key="7">
    <source>
        <dbReference type="ARBA" id="ARBA00032836"/>
    </source>
</evidence>
<evidence type="ECO:0000259" key="10">
    <source>
        <dbReference type="Pfam" id="PF01191"/>
    </source>
</evidence>
<keyword evidence="5" id="KW-0539">Nucleus</keyword>
<dbReference type="HAMAP" id="MF_00025">
    <property type="entry name" value="RNApol_Rpo5_RPB5"/>
    <property type="match status" value="1"/>
</dbReference>
<proteinExistence type="inferred from homology"/>
<dbReference type="PANTHER" id="PTHR10535:SF0">
    <property type="entry name" value="DNA-DIRECTED RNA POLYMERASES I, II, AND III SUBUNIT RPABC1"/>
    <property type="match status" value="1"/>
</dbReference>
<reference evidence="13" key="1">
    <citation type="submission" date="2022-11" db="UniProtKB">
        <authorList>
            <consortium name="WormBaseParasite"/>
        </authorList>
    </citation>
    <scope>IDENTIFICATION</scope>
</reference>
<organism evidence="12 13">
    <name type="scientific">Acrobeloides nanus</name>
    <dbReference type="NCBI Taxonomy" id="290746"/>
    <lineage>
        <taxon>Eukaryota</taxon>
        <taxon>Metazoa</taxon>
        <taxon>Ecdysozoa</taxon>
        <taxon>Nematoda</taxon>
        <taxon>Chromadorea</taxon>
        <taxon>Rhabditida</taxon>
        <taxon>Tylenchina</taxon>
        <taxon>Cephalobomorpha</taxon>
        <taxon>Cephaloboidea</taxon>
        <taxon>Cephalobidae</taxon>
        <taxon>Acrobeloides</taxon>
    </lineage>
</organism>